<feature type="compositionally biased region" description="Basic and acidic residues" evidence="7">
    <location>
        <begin position="558"/>
        <end position="578"/>
    </location>
</feature>
<feature type="compositionally biased region" description="Basic and acidic residues" evidence="7">
    <location>
        <begin position="243"/>
        <end position="286"/>
    </location>
</feature>
<accession>A0A8S0YUD8</accession>
<evidence type="ECO:0000256" key="3">
    <source>
        <dbReference type="ARBA" id="ARBA00038812"/>
    </source>
</evidence>
<feature type="region of interest" description="Disordered" evidence="7">
    <location>
        <begin position="480"/>
        <end position="529"/>
    </location>
</feature>
<feature type="region of interest" description="Disordered" evidence="7">
    <location>
        <begin position="141"/>
        <end position="189"/>
    </location>
</feature>
<dbReference type="GO" id="GO:0036503">
    <property type="term" value="P:ERAD pathway"/>
    <property type="evidence" value="ECO:0007669"/>
    <property type="project" value="TreeGrafter"/>
</dbReference>
<dbReference type="PANTHER" id="PTHR46424:SF1">
    <property type="entry name" value="UBX DOMAIN-CONTAINING PROTEIN 4"/>
    <property type="match status" value="1"/>
</dbReference>
<protein>
    <recommendedName>
        <fullName evidence="4">UBX domain-containing protein 4</fullName>
    </recommendedName>
    <alternativeName>
        <fullName evidence="5">UBX domain-containing protein 2</fullName>
    </alternativeName>
</protein>
<dbReference type="EMBL" id="CADEBD010000146">
    <property type="protein sequence ID" value="CAB3223108.1"/>
    <property type="molecule type" value="Genomic_DNA"/>
</dbReference>
<dbReference type="InterPro" id="IPR036249">
    <property type="entry name" value="Thioredoxin-like_sf"/>
</dbReference>
<evidence type="ECO:0000256" key="6">
    <source>
        <dbReference type="ARBA" id="ARBA00046062"/>
    </source>
</evidence>
<dbReference type="Gene3D" id="3.10.20.90">
    <property type="entry name" value="Phosphatidylinositol 3-kinase Catalytic Subunit, Chain A, domain 1"/>
    <property type="match status" value="1"/>
</dbReference>
<evidence type="ECO:0000313" key="11">
    <source>
        <dbReference type="Proteomes" id="UP000494256"/>
    </source>
</evidence>
<evidence type="ECO:0000256" key="8">
    <source>
        <dbReference type="SAM" id="Phobius"/>
    </source>
</evidence>
<sequence length="738" mass="81920">MHWFGGSIAEAVNLSKQRNAIFVVFVEGDNDLSVEMAATIDDTAVVTRLSDQDNFLAVKLKSGSANYTHFAQIYQFVPVPSLFFIGRNGTPLEVVCAGVQPGNLATRIDRILEEHHKERPIQPSTSSEHVREQTVNFLQAEGRMASSRPAEEKTDAAENAPEKNVEIKPSEGEDSSGPPAKLAKTEKSPEYEVVCNDGVCVRQVKSKTDEAGPSQPMTPPVPATTDASQNLPNESESTASMQERMERAKELIEARRREKSDKEKEAEKEKEIERRTQGKGVAELKRWQADQELKHIQEERKREKMENNLARQRILEQIAQDRAERRARDAPLPTPAPAPVPAPVPQNSEQPATPGDSGGRARIQFKLPDGASHTAHFPAHAALADVHRYVADNLQLSNSTFSLWTAFPRRELTESSATLLGLQLAPSAALLVLPRRQAPTIATTTSFTALVTYFTQLFTTIILQPSQQLYQWLRTRLFPPPSTSTSRDPSPSSPQPPQPNIGNLRRRGNIHRLPSDRPTDDDNNTWNGNSTQQMYCGANFYNSSSDDNTKNVVNHKYLDRDNSSDYHEDNNNKMKNEENSQQIDTSVGRTFGRPLKKMAQALIPLAFQIGAASTWMIVAAIVGFKTLLVSLMILKLLLLAGAAKVGAFFGQKTHGHEHGWEPPHQKEIHLHIHGQHGPHEEHISSWNRDGAINSLTDTKSVNLVLNPYAAGPQTISTPYGNYIRVDSRNHNQGLTNPE</sequence>
<dbReference type="InterPro" id="IPR001012">
    <property type="entry name" value="UBX_dom"/>
</dbReference>
<dbReference type="Pfam" id="PF00789">
    <property type="entry name" value="UBX"/>
    <property type="match status" value="1"/>
</dbReference>
<dbReference type="Proteomes" id="UP000494256">
    <property type="component" value="Unassembled WGS sequence"/>
</dbReference>
<dbReference type="InterPro" id="IPR029071">
    <property type="entry name" value="Ubiquitin-like_domsf"/>
</dbReference>
<dbReference type="PROSITE" id="PS50033">
    <property type="entry name" value="UBX"/>
    <property type="match status" value="1"/>
</dbReference>
<feature type="transmembrane region" description="Helical" evidence="8">
    <location>
        <begin position="628"/>
        <end position="649"/>
    </location>
</feature>
<feature type="compositionally biased region" description="Pro residues" evidence="7">
    <location>
        <begin position="332"/>
        <end position="344"/>
    </location>
</feature>
<comment type="subunit">
    <text evidence="3">Directly interacts with VCP. Interacts with UBQLN1. Forms a complex with VCP and UBQLN1.</text>
</comment>
<feature type="transmembrane region" description="Helical" evidence="8">
    <location>
        <begin position="601"/>
        <end position="622"/>
    </location>
</feature>
<evidence type="ECO:0000313" key="10">
    <source>
        <dbReference type="EMBL" id="CAB3223108.1"/>
    </source>
</evidence>
<evidence type="ECO:0000259" key="9">
    <source>
        <dbReference type="PROSITE" id="PS50033"/>
    </source>
</evidence>
<evidence type="ECO:0000256" key="7">
    <source>
        <dbReference type="SAM" id="MobiDB-lite"/>
    </source>
</evidence>
<keyword evidence="8" id="KW-1133">Transmembrane helix</keyword>
<evidence type="ECO:0000256" key="5">
    <source>
        <dbReference type="ARBA" id="ARBA00041575"/>
    </source>
</evidence>
<dbReference type="GO" id="GO:0006986">
    <property type="term" value="P:response to unfolded protein"/>
    <property type="evidence" value="ECO:0007669"/>
    <property type="project" value="UniProtKB-KW"/>
</dbReference>
<keyword evidence="2" id="KW-0834">Unfolded protein response</keyword>
<feature type="region of interest" description="Disordered" evidence="7">
    <location>
        <begin position="558"/>
        <end position="583"/>
    </location>
</feature>
<dbReference type="SUPFAM" id="SSF52833">
    <property type="entry name" value="Thioredoxin-like"/>
    <property type="match status" value="1"/>
</dbReference>
<feature type="compositionally biased region" description="Basic and acidic residues" evidence="7">
    <location>
        <begin position="149"/>
        <end position="171"/>
    </location>
</feature>
<name>A0A8S0YUD8_ARCPL</name>
<dbReference type="AlphaFoldDB" id="A0A8S0YUD8"/>
<feature type="region of interest" description="Disordered" evidence="7">
    <location>
        <begin position="206"/>
        <end position="286"/>
    </location>
</feature>
<evidence type="ECO:0000256" key="2">
    <source>
        <dbReference type="ARBA" id="ARBA00023230"/>
    </source>
</evidence>
<proteinExistence type="predicted"/>
<comment type="caution">
    <text evidence="10">The sequence shown here is derived from an EMBL/GenBank/DDBJ whole genome shotgun (WGS) entry which is preliminary data.</text>
</comment>
<organism evidence="10 11">
    <name type="scientific">Arctia plantaginis</name>
    <name type="common">Wood tiger moth</name>
    <name type="synonym">Phalaena plantaginis</name>
    <dbReference type="NCBI Taxonomy" id="874455"/>
    <lineage>
        <taxon>Eukaryota</taxon>
        <taxon>Metazoa</taxon>
        <taxon>Ecdysozoa</taxon>
        <taxon>Arthropoda</taxon>
        <taxon>Hexapoda</taxon>
        <taxon>Insecta</taxon>
        <taxon>Pterygota</taxon>
        <taxon>Neoptera</taxon>
        <taxon>Endopterygota</taxon>
        <taxon>Lepidoptera</taxon>
        <taxon>Glossata</taxon>
        <taxon>Ditrysia</taxon>
        <taxon>Noctuoidea</taxon>
        <taxon>Erebidae</taxon>
        <taxon>Arctiinae</taxon>
        <taxon>Arctia</taxon>
    </lineage>
</organism>
<dbReference type="SMART" id="SM00166">
    <property type="entry name" value="UBX"/>
    <property type="match status" value="1"/>
</dbReference>
<reference evidence="10 11" key="1">
    <citation type="submission" date="2020-04" db="EMBL/GenBank/DDBJ databases">
        <authorList>
            <person name="Wallbank WR R."/>
            <person name="Pardo Diaz C."/>
            <person name="Kozak K."/>
            <person name="Martin S."/>
            <person name="Jiggins C."/>
            <person name="Moest M."/>
            <person name="Warren A I."/>
            <person name="Byers J.R.P. K."/>
            <person name="Montejo-Kovacevich G."/>
            <person name="Yen C E."/>
        </authorList>
    </citation>
    <scope>NUCLEOTIDE SEQUENCE [LARGE SCALE GENOMIC DNA]</scope>
</reference>
<dbReference type="OrthoDB" id="10044490at2759"/>
<feature type="domain" description="UBX" evidence="9">
    <location>
        <begin position="356"/>
        <end position="432"/>
    </location>
</feature>
<dbReference type="PANTHER" id="PTHR46424">
    <property type="entry name" value="UBX DOMAIN-CONTAINING PROTEIN 4"/>
    <property type="match status" value="1"/>
</dbReference>
<dbReference type="GO" id="GO:0005789">
    <property type="term" value="C:endoplasmic reticulum membrane"/>
    <property type="evidence" value="ECO:0007669"/>
    <property type="project" value="UniProtKB-SubCell"/>
</dbReference>
<evidence type="ECO:0000256" key="1">
    <source>
        <dbReference type="ARBA" id="ARBA00004406"/>
    </source>
</evidence>
<comment type="subcellular location">
    <subcellularLocation>
        <location evidence="1">Endoplasmic reticulum membrane</location>
        <topology evidence="1">Peripheral membrane protein</topology>
    </subcellularLocation>
</comment>
<comment type="function">
    <text evidence="6">Involved in endoplasmic reticulum-associated protein degradation (ERAD). Acts as a platform to recruit both UBQLN1 and VCP to the ER during ERAD.</text>
</comment>
<feature type="region of interest" description="Disordered" evidence="7">
    <location>
        <begin position="322"/>
        <end position="363"/>
    </location>
</feature>
<dbReference type="Pfam" id="PF23187">
    <property type="entry name" value="UBX7_N"/>
    <property type="match status" value="1"/>
</dbReference>
<evidence type="ECO:0000256" key="4">
    <source>
        <dbReference type="ARBA" id="ARBA00040925"/>
    </source>
</evidence>
<keyword evidence="8" id="KW-0812">Transmembrane</keyword>
<dbReference type="SUPFAM" id="SSF54236">
    <property type="entry name" value="Ubiquitin-like"/>
    <property type="match status" value="1"/>
</dbReference>
<keyword evidence="8" id="KW-0472">Membrane</keyword>
<feature type="compositionally biased region" description="Polar residues" evidence="7">
    <location>
        <begin position="225"/>
        <end position="241"/>
    </location>
</feature>
<gene>
    <name evidence="10" type="ORF">APLA_LOCUS1339</name>
</gene>